<gene>
    <name evidence="1" type="ORF">VFH_I457960</name>
</gene>
<protein>
    <submittedName>
        <fullName evidence="1">Uncharacterized protein</fullName>
    </submittedName>
</protein>
<dbReference type="PANTHER" id="PTHR33670">
    <property type="entry name" value="SPLICING FACTOR, PROLINE- AND GLUTAMINE-RICH-LIKE"/>
    <property type="match status" value="1"/>
</dbReference>
<sequence>MGTEILLPQDCLHERIRVPPASFSRRRTYGNYGNCHNHYINYVNGNSSTFYGATNSGRINRRPVVRPEQRKRVVVAEKRPSYDDLKVAERRPSYDDLKMAKGSELVMEKVMILRRGESLDSKMNSEGLKKEGDDLVVIGTQRLGPDPNMVPKQIRIVDFKTGCEVYAGSAFAMSPSPSALPIPSFQRKFAPVAVDDSATRDLRRLLRIA</sequence>
<accession>A0AAV0YXD1</accession>
<dbReference type="Pfam" id="PF15365">
    <property type="entry name" value="PNRC"/>
    <property type="match status" value="1"/>
</dbReference>
<dbReference type="AlphaFoldDB" id="A0AAV0YXD1"/>
<dbReference type="Proteomes" id="UP001157006">
    <property type="component" value="Chromosome 1L"/>
</dbReference>
<keyword evidence="2" id="KW-1185">Reference proteome</keyword>
<proteinExistence type="predicted"/>
<organism evidence="1 2">
    <name type="scientific">Vicia faba</name>
    <name type="common">Broad bean</name>
    <name type="synonym">Faba vulgaris</name>
    <dbReference type="NCBI Taxonomy" id="3906"/>
    <lineage>
        <taxon>Eukaryota</taxon>
        <taxon>Viridiplantae</taxon>
        <taxon>Streptophyta</taxon>
        <taxon>Embryophyta</taxon>
        <taxon>Tracheophyta</taxon>
        <taxon>Spermatophyta</taxon>
        <taxon>Magnoliopsida</taxon>
        <taxon>eudicotyledons</taxon>
        <taxon>Gunneridae</taxon>
        <taxon>Pentapetalae</taxon>
        <taxon>rosids</taxon>
        <taxon>fabids</taxon>
        <taxon>Fabales</taxon>
        <taxon>Fabaceae</taxon>
        <taxon>Papilionoideae</taxon>
        <taxon>50 kb inversion clade</taxon>
        <taxon>NPAAA clade</taxon>
        <taxon>Hologalegina</taxon>
        <taxon>IRL clade</taxon>
        <taxon>Fabeae</taxon>
        <taxon>Vicia</taxon>
    </lineage>
</organism>
<name>A0AAV0YXD1_VICFA</name>
<dbReference type="InterPro" id="IPR028322">
    <property type="entry name" value="PNRC-like_rgn"/>
</dbReference>
<dbReference type="PANTHER" id="PTHR33670:SF1">
    <property type="entry name" value="OS09G0416300 PROTEIN"/>
    <property type="match status" value="1"/>
</dbReference>
<dbReference type="GO" id="GO:0016071">
    <property type="term" value="P:mRNA metabolic process"/>
    <property type="evidence" value="ECO:0007669"/>
    <property type="project" value="UniProtKB-ARBA"/>
</dbReference>
<evidence type="ECO:0000313" key="1">
    <source>
        <dbReference type="EMBL" id="CAI8590795.1"/>
    </source>
</evidence>
<evidence type="ECO:0000313" key="2">
    <source>
        <dbReference type="Proteomes" id="UP001157006"/>
    </source>
</evidence>
<reference evidence="1 2" key="1">
    <citation type="submission" date="2023-01" db="EMBL/GenBank/DDBJ databases">
        <authorList>
            <person name="Kreplak J."/>
        </authorList>
    </citation>
    <scope>NUCLEOTIDE SEQUENCE [LARGE SCALE GENOMIC DNA]</scope>
</reference>
<dbReference type="EMBL" id="OX451736">
    <property type="protein sequence ID" value="CAI8590795.1"/>
    <property type="molecule type" value="Genomic_DNA"/>
</dbReference>